<dbReference type="AlphaFoldDB" id="C5A5G3"/>
<evidence type="ECO:0000259" key="2">
    <source>
        <dbReference type="Pfam" id="PF07885"/>
    </source>
</evidence>
<dbReference type="EMBL" id="CP001398">
    <property type="protein sequence ID" value="ACS33475.1"/>
    <property type="molecule type" value="Genomic_DNA"/>
</dbReference>
<dbReference type="SUPFAM" id="SSF81324">
    <property type="entry name" value="Voltage-gated potassium channels"/>
    <property type="match status" value="1"/>
</dbReference>
<accession>C5A5G3</accession>
<dbReference type="PANTHER" id="PTHR14136">
    <property type="entry name" value="BTB_POZ DOMAIN-CONTAINING PROTEIN KCTD9"/>
    <property type="match status" value="1"/>
</dbReference>
<feature type="transmembrane region" description="Helical" evidence="1">
    <location>
        <begin position="294"/>
        <end position="313"/>
    </location>
</feature>
<dbReference type="GO" id="GO:0034220">
    <property type="term" value="P:monoatomic ion transmembrane transport"/>
    <property type="evidence" value="ECO:0007669"/>
    <property type="project" value="UniProtKB-KW"/>
</dbReference>
<name>C5A5G3_THEGJ</name>
<dbReference type="PATRIC" id="fig|593117.10.peg.969"/>
<evidence type="ECO:0000313" key="3">
    <source>
        <dbReference type="EMBL" id="ACS33475.1"/>
    </source>
</evidence>
<dbReference type="InterPro" id="IPR013099">
    <property type="entry name" value="K_chnl_dom"/>
</dbReference>
<protein>
    <submittedName>
        <fullName evidence="3">Voltage-gated potassium channel, putative</fullName>
    </submittedName>
</protein>
<keyword evidence="1" id="KW-0812">Transmembrane</keyword>
<dbReference type="SUPFAM" id="SSF141571">
    <property type="entry name" value="Pentapeptide repeat-like"/>
    <property type="match status" value="1"/>
</dbReference>
<dbReference type="PANTHER" id="PTHR14136:SF17">
    <property type="entry name" value="BTB_POZ DOMAIN-CONTAINING PROTEIN KCTD9"/>
    <property type="match status" value="1"/>
</dbReference>
<dbReference type="RefSeq" id="WP_015858589.1">
    <property type="nucleotide sequence ID" value="NC_012804.1"/>
</dbReference>
<dbReference type="OrthoDB" id="199127at2157"/>
<dbReference type="Pfam" id="PF07885">
    <property type="entry name" value="Ion_trans_2"/>
    <property type="match status" value="1"/>
</dbReference>
<keyword evidence="1" id="KW-1133">Transmembrane helix</keyword>
<dbReference type="Pfam" id="PF00805">
    <property type="entry name" value="Pentapeptide"/>
    <property type="match status" value="2"/>
</dbReference>
<dbReference type="eggNOG" id="arCOG03127">
    <property type="taxonomic scope" value="Archaea"/>
</dbReference>
<keyword evidence="3" id="KW-0407">Ion channel</keyword>
<gene>
    <name evidence="3" type="ordered locus">TGAM_0973</name>
</gene>
<dbReference type="InterPro" id="IPR051082">
    <property type="entry name" value="Pentapeptide-BTB/POZ_domain"/>
</dbReference>
<organism evidence="3 4">
    <name type="scientific">Thermococcus gammatolerans (strain DSM 15229 / JCM 11827 / EJ3)</name>
    <dbReference type="NCBI Taxonomy" id="593117"/>
    <lineage>
        <taxon>Archaea</taxon>
        <taxon>Methanobacteriati</taxon>
        <taxon>Methanobacteriota</taxon>
        <taxon>Thermococci</taxon>
        <taxon>Thermococcales</taxon>
        <taxon>Thermococcaceae</taxon>
        <taxon>Thermococcus</taxon>
    </lineage>
</organism>
<keyword evidence="3" id="KW-0813">Transport</keyword>
<dbReference type="PaxDb" id="593117-TGAM_0973"/>
<evidence type="ECO:0000256" key="1">
    <source>
        <dbReference type="SAM" id="Phobius"/>
    </source>
</evidence>
<feature type="domain" description="Potassium channel" evidence="2">
    <location>
        <begin position="301"/>
        <end position="373"/>
    </location>
</feature>
<dbReference type="InterPro" id="IPR001646">
    <property type="entry name" value="5peptide_repeat"/>
</dbReference>
<dbReference type="Gene3D" id="2.160.20.80">
    <property type="entry name" value="E3 ubiquitin-protein ligase SopA"/>
    <property type="match status" value="1"/>
</dbReference>
<dbReference type="STRING" id="593117.TGAM_0973"/>
<dbReference type="KEGG" id="tga:TGAM_0973"/>
<keyword evidence="3" id="KW-0406">Ion transport</keyword>
<reference evidence="3 4" key="1">
    <citation type="journal article" date="2007" name="Genome Biol.">
        <title>Genome analysis and genome-wide proteomics of Thermococcus gammatolerans, the most radioresistant organism known amongst the Archaea.</title>
        <authorList>
            <person name="Zivanovic Y."/>
            <person name="Armengaud J."/>
            <person name="Lagorce A."/>
            <person name="Leplat C."/>
            <person name="Guerin P."/>
            <person name="Dutertre M."/>
            <person name="Anthouard V."/>
            <person name="Forterre P."/>
            <person name="Wincker P."/>
            <person name="Confalonieri F."/>
        </authorList>
    </citation>
    <scope>NUCLEOTIDE SEQUENCE [LARGE SCALE GENOMIC DNA]</scope>
    <source>
        <strain evidence="4">DSM 15229 / JCM 11827 / EJ3</strain>
    </source>
</reference>
<dbReference type="GeneID" id="7988030"/>
<keyword evidence="1" id="KW-0472">Membrane</keyword>
<proteinExistence type="predicted"/>
<feature type="transmembrane region" description="Helical" evidence="1">
    <location>
        <begin position="347"/>
        <end position="369"/>
    </location>
</feature>
<evidence type="ECO:0000313" key="4">
    <source>
        <dbReference type="Proteomes" id="UP000001488"/>
    </source>
</evidence>
<keyword evidence="4" id="KW-1185">Reference proteome</keyword>
<dbReference type="Gene3D" id="1.10.287.70">
    <property type="match status" value="1"/>
</dbReference>
<dbReference type="eggNOG" id="arCOG03124">
    <property type="taxonomic scope" value="Archaea"/>
</dbReference>
<sequence>MRCAYEYSHSVKECPREAVGDLPYCIFHLPEGGKDFEGAMLEDEDLEEAYLSEANLRGARLSGANLRWADLSDATLDNADLSWASLVGADLSGASAREADFTRADLRDADLSAAVLEGANLSLADLRGTNLIRANLRGVDLYGAILDETNVLGTDLRGARLYGASLKNVRNLENALIDVEAVEEREGDRLVGEGNLGEAIASYKKALSVYLVLKEAFRRGGLYDKASAYSVGEWRVRGKLQRVAHLSPDPEEVRDFVPLSSRTGKRWLIFIEGKLRWLANVLYRLTSNYGESPWRIFVSTVFIIALYSFLYWITGAVGSSSMVECLYFSVVTFTTVGYGDVTPLPGYRLLAGSEAFIGAFLMAFFVVVMSRKLIR</sequence>
<dbReference type="Proteomes" id="UP000001488">
    <property type="component" value="Chromosome"/>
</dbReference>
<dbReference type="HOGENOM" id="CLU_599533_0_0_2"/>